<dbReference type="Proteomes" id="UP001152561">
    <property type="component" value="Unassembled WGS sequence"/>
</dbReference>
<evidence type="ECO:0000256" key="1">
    <source>
        <dbReference type="SAM" id="MobiDB-lite"/>
    </source>
</evidence>
<protein>
    <submittedName>
        <fullName evidence="2">Uncharacterized protein</fullName>
    </submittedName>
</protein>
<evidence type="ECO:0000313" key="2">
    <source>
        <dbReference type="EMBL" id="KAJ8556240.1"/>
    </source>
</evidence>
<organism evidence="2 3">
    <name type="scientific">Anisodus acutangulus</name>
    <dbReference type="NCBI Taxonomy" id="402998"/>
    <lineage>
        <taxon>Eukaryota</taxon>
        <taxon>Viridiplantae</taxon>
        <taxon>Streptophyta</taxon>
        <taxon>Embryophyta</taxon>
        <taxon>Tracheophyta</taxon>
        <taxon>Spermatophyta</taxon>
        <taxon>Magnoliopsida</taxon>
        <taxon>eudicotyledons</taxon>
        <taxon>Gunneridae</taxon>
        <taxon>Pentapetalae</taxon>
        <taxon>asterids</taxon>
        <taxon>lamiids</taxon>
        <taxon>Solanales</taxon>
        <taxon>Solanaceae</taxon>
        <taxon>Solanoideae</taxon>
        <taxon>Hyoscyameae</taxon>
        <taxon>Anisodus</taxon>
    </lineage>
</organism>
<dbReference type="EMBL" id="JAJAGQ010000008">
    <property type="protein sequence ID" value="KAJ8556240.1"/>
    <property type="molecule type" value="Genomic_DNA"/>
</dbReference>
<reference evidence="3" key="1">
    <citation type="journal article" date="2023" name="Proc. Natl. Acad. Sci. U.S.A.">
        <title>Genomic and structural basis for evolution of tropane alkaloid biosynthesis.</title>
        <authorList>
            <person name="Wanga Y.-J."/>
            <person name="Taina T."/>
            <person name="Yua J.-Y."/>
            <person name="Lia J."/>
            <person name="Xua B."/>
            <person name="Chenc J."/>
            <person name="D'Auriad J.C."/>
            <person name="Huanga J.-P."/>
            <person name="Huanga S.-X."/>
        </authorList>
    </citation>
    <scope>NUCLEOTIDE SEQUENCE [LARGE SCALE GENOMIC DNA]</scope>
    <source>
        <strain evidence="3">cv. KIB-2019</strain>
    </source>
</reference>
<evidence type="ECO:0000313" key="3">
    <source>
        <dbReference type="Proteomes" id="UP001152561"/>
    </source>
</evidence>
<keyword evidence="3" id="KW-1185">Reference proteome</keyword>
<comment type="caution">
    <text evidence="2">The sequence shown here is derived from an EMBL/GenBank/DDBJ whole genome shotgun (WGS) entry which is preliminary data.</text>
</comment>
<dbReference type="AlphaFoldDB" id="A0A9Q1MDF6"/>
<feature type="region of interest" description="Disordered" evidence="1">
    <location>
        <begin position="33"/>
        <end position="69"/>
    </location>
</feature>
<proteinExistence type="predicted"/>
<feature type="compositionally biased region" description="Basic and acidic residues" evidence="1">
    <location>
        <begin position="40"/>
        <end position="49"/>
    </location>
</feature>
<sequence length="259" mass="28667">MAEASTKGIQQGNQRRYHVQKYLPKVLSSGKVLTYPRNTNGKDKMMNVDKEEENGGDVESNSNKEGCNANKDIVVEDSTTTKDINTPINSATNIRVTDDVTVEPVHNKGINEEDNVETEERAFTATEKSMEDHDKNQELCVSDVQPDGTIPVEAMHKSDLHSIIAKPTELDMNNTNKAQQMEDMGMCSEHEDLGECLIVQSQCELSSLAIESEIKSHGPVMVSIDDEGVSSFPPSREESIQVAEVSREDLEEVLDKAIK</sequence>
<name>A0A9Q1MDF6_9SOLA</name>
<accession>A0A9Q1MDF6</accession>
<gene>
    <name evidence="2" type="ORF">K7X08_022998</name>
</gene>